<dbReference type="EMBL" id="CAKASE010000050">
    <property type="protein sequence ID" value="CAG9564361.1"/>
    <property type="molecule type" value="Genomic_DNA"/>
</dbReference>
<reference evidence="2" key="1">
    <citation type="submission" date="2021-09" db="EMBL/GenBank/DDBJ databases">
        <authorList>
            <person name="Martin H S."/>
        </authorList>
    </citation>
    <scope>NUCLEOTIDE SEQUENCE</scope>
</reference>
<keyword evidence="3" id="KW-1185">Reference proteome</keyword>
<evidence type="ECO:0000313" key="3">
    <source>
        <dbReference type="Proteomes" id="UP000789524"/>
    </source>
</evidence>
<proteinExistence type="predicted"/>
<protein>
    <submittedName>
        <fullName evidence="2">(African queen) hypothetical protein</fullName>
    </submittedName>
</protein>
<feature type="compositionally biased region" description="Polar residues" evidence="1">
    <location>
        <begin position="21"/>
        <end position="32"/>
    </location>
</feature>
<comment type="caution">
    <text evidence="2">The sequence shown here is derived from an EMBL/GenBank/DDBJ whole genome shotgun (WGS) entry which is preliminary data.</text>
</comment>
<evidence type="ECO:0000313" key="2">
    <source>
        <dbReference type="EMBL" id="CAG9564361.1"/>
    </source>
</evidence>
<feature type="region of interest" description="Disordered" evidence="1">
    <location>
        <begin position="1"/>
        <end position="32"/>
    </location>
</feature>
<dbReference type="AlphaFoldDB" id="A0A8J2QSH0"/>
<gene>
    <name evidence="2" type="ORF">DCHRY22_LOCUS5365</name>
</gene>
<evidence type="ECO:0000256" key="1">
    <source>
        <dbReference type="SAM" id="MobiDB-lite"/>
    </source>
</evidence>
<feature type="compositionally biased region" description="Polar residues" evidence="1">
    <location>
        <begin position="1"/>
        <end position="11"/>
    </location>
</feature>
<dbReference type="Proteomes" id="UP000789524">
    <property type="component" value="Unassembled WGS sequence"/>
</dbReference>
<sequence length="90" mass="10225">MISNQHEQTAIATPLGGRWTPTFTLPQPSTASSGRNELLIERLVLRHLVYKVTPRRAFFIHGELFTTLCSARRVIESPLKRLVGEVDWNP</sequence>
<name>A0A8J2QSH0_9NEOP</name>
<accession>A0A8J2QSH0</accession>
<organism evidence="2 3">
    <name type="scientific">Danaus chrysippus</name>
    <name type="common">African queen</name>
    <dbReference type="NCBI Taxonomy" id="151541"/>
    <lineage>
        <taxon>Eukaryota</taxon>
        <taxon>Metazoa</taxon>
        <taxon>Ecdysozoa</taxon>
        <taxon>Arthropoda</taxon>
        <taxon>Hexapoda</taxon>
        <taxon>Insecta</taxon>
        <taxon>Pterygota</taxon>
        <taxon>Neoptera</taxon>
        <taxon>Endopterygota</taxon>
        <taxon>Lepidoptera</taxon>
        <taxon>Glossata</taxon>
        <taxon>Ditrysia</taxon>
        <taxon>Papilionoidea</taxon>
        <taxon>Nymphalidae</taxon>
        <taxon>Danainae</taxon>
        <taxon>Danaini</taxon>
        <taxon>Danaina</taxon>
        <taxon>Danaus</taxon>
        <taxon>Anosia</taxon>
    </lineage>
</organism>